<name>A0A2M9CXN3_9BACT</name>
<dbReference type="InterPro" id="IPR037066">
    <property type="entry name" value="Plug_dom_sf"/>
</dbReference>
<dbReference type="InterPro" id="IPR008969">
    <property type="entry name" value="CarboxyPept-like_regulatory"/>
</dbReference>
<evidence type="ECO:0000313" key="4">
    <source>
        <dbReference type="EMBL" id="PJJ76672.1"/>
    </source>
</evidence>
<dbReference type="GO" id="GO:0009279">
    <property type="term" value="C:cell outer membrane"/>
    <property type="evidence" value="ECO:0007669"/>
    <property type="project" value="UniProtKB-SubCell"/>
</dbReference>
<keyword evidence="1" id="KW-0998">Cell outer membrane</keyword>
<keyword evidence="1" id="KW-0472">Membrane</keyword>
<keyword evidence="2" id="KW-0732">Signal</keyword>
<keyword evidence="5" id="KW-1185">Reference proteome</keyword>
<dbReference type="NCBIfam" id="TIGR04056">
    <property type="entry name" value="OMP_RagA_SusC"/>
    <property type="match status" value="1"/>
</dbReference>
<proteinExistence type="inferred from homology"/>
<dbReference type="EMBL" id="PGFG01000001">
    <property type="protein sequence ID" value="PJJ76672.1"/>
    <property type="molecule type" value="Genomic_DNA"/>
</dbReference>
<sequence length="1061" mass="116272">MKHRLTQLFRAVMILGAVVLSTQALAQRTVRGTILNATDNSPIVGASIQVKGTNTGAVSGPDGSFSIQVPNDQAVLVISFIGFNSQQVPVDGQNSLTIKLQESASQLNEVVVTGYTSEKKKDITGSVSVVDVKQMKAVPVGNPEQMLQGQAAGVNVITSGAPGGPSNVFIRGITSFGSTDPLVIIDGVQASLHDINPNDIASIQVLKDAGAAAIYGVRGSNGVIIVTTKSGQPGKPKFNYDGYVGTQRPLQGNVFHLLNSQELANALWIADINAGQVAANGNPFSIQYGNGPKPILPDYIDPGGKMEGDPAVDPKLYNIDYNKGPIYQIVRANKQGTDWFHECFKPALIQSHTGTLSGGSDKSTYLFSLGYFDQQGTLIATYLKRYSARVNTSFHITDHIRAGENAYMFYKSNPQISYNSENVINMIYREQPIIPVYDIMGNWAGSAGPELGNAHNPVADQVRTEGNRGYDWVITGNVWAEVDFLKYFTVRTSFGGTIDNFYYWYYTYHTYENSENNASNGFGEGAGYNSSWDWVNTLTFTKDFWQNHHLKILVGSEAINNYGRGVSGNRLNYFVDDPGLWVLSAGSPKGQTNTSYAYQNTLYSLISRLDYNYKDKYLLGGTLRRDASSVFGPEKRVGYFGAGSIAWRISQENFLKSVTWINDLKVRGSYGLLGSQSNVNPTNAYTLFGSDAGSSYYAITTDYSNITQGFYAVQIGNPKTGWESDIETNVGLDATVLNSKLDFSVEYYKKKIKGLLFPDQTNALVGGASLPFVNIGDIQNVGADVTVNYHAKVGSQFLLNVGADVTTYKSKVVNIPGGYFTAGGSRIGDFVRNEVGHPVSAFYGYKVIGYFQDASDVAKSPQQADAAPGRFKYADINGDGKITPDDRTYIGNPNPKFTYGLNINGTYRNFDFIVVFYGSYGNDVLNYVKYWTNFWASFQGNKSKDLLYNSWTPTNKNPKAPILENVATFSTNQVPNSYYIENGSFFKCKSLIIGYTVPESVIHRVKLEKLRVYLQVANLFQLTKYSGLDPELFGSAAAFGIDYGNYPNNQKNFILGVNLSF</sequence>
<dbReference type="NCBIfam" id="TIGR04057">
    <property type="entry name" value="SusC_RagA_signa"/>
    <property type="match status" value="1"/>
</dbReference>
<dbReference type="InterPro" id="IPR023996">
    <property type="entry name" value="TonB-dep_OMP_SusC/RagA"/>
</dbReference>
<dbReference type="InterPro" id="IPR012910">
    <property type="entry name" value="Plug_dom"/>
</dbReference>
<dbReference type="SUPFAM" id="SSF49464">
    <property type="entry name" value="Carboxypeptidase regulatory domain-like"/>
    <property type="match status" value="1"/>
</dbReference>
<keyword evidence="1" id="KW-0813">Transport</keyword>
<evidence type="ECO:0000259" key="3">
    <source>
        <dbReference type="Pfam" id="PF07715"/>
    </source>
</evidence>
<keyword evidence="1" id="KW-0812">Transmembrane</keyword>
<feature type="domain" description="TonB-dependent receptor plug" evidence="3">
    <location>
        <begin position="119"/>
        <end position="223"/>
    </location>
</feature>
<feature type="chain" id="PRO_5014857619" evidence="2">
    <location>
        <begin position="27"/>
        <end position="1061"/>
    </location>
</feature>
<dbReference type="Gene3D" id="2.170.130.10">
    <property type="entry name" value="TonB-dependent receptor, plug domain"/>
    <property type="match status" value="1"/>
</dbReference>
<dbReference type="Proteomes" id="UP000230000">
    <property type="component" value="Unassembled WGS sequence"/>
</dbReference>
<dbReference type="InterPro" id="IPR039426">
    <property type="entry name" value="TonB-dep_rcpt-like"/>
</dbReference>
<dbReference type="Gene3D" id="2.60.40.1120">
    <property type="entry name" value="Carboxypeptidase-like, regulatory domain"/>
    <property type="match status" value="1"/>
</dbReference>
<protein>
    <submittedName>
        <fullName evidence="4">TonB-linked SusC/RagA family outer membrane protein</fullName>
    </submittedName>
</protein>
<evidence type="ECO:0000256" key="1">
    <source>
        <dbReference type="PROSITE-ProRule" id="PRU01360"/>
    </source>
</evidence>
<keyword evidence="1" id="KW-1134">Transmembrane beta strand</keyword>
<dbReference type="OrthoDB" id="9768177at2"/>
<comment type="similarity">
    <text evidence="1">Belongs to the TonB-dependent receptor family.</text>
</comment>
<dbReference type="InterPro" id="IPR023997">
    <property type="entry name" value="TonB-dep_OMP_SusC/RagA_CS"/>
</dbReference>
<dbReference type="RefSeq" id="WP_100315116.1">
    <property type="nucleotide sequence ID" value="NZ_PGFG01000001.1"/>
</dbReference>
<evidence type="ECO:0000313" key="5">
    <source>
        <dbReference type="Proteomes" id="UP000230000"/>
    </source>
</evidence>
<evidence type="ECO:0000256" key="2">
    <source>
        <dbReference type="SAM" id="SignalP"/>
    </source>
</evidence>
<dbReference type="Pfam" id="PF13715">
    <property type="entry name" value="CarbopepD_reg_2"/>
    <property type="match status" value="1"/>
</dbReference>
<gene>
    <name evidence="4" type="ORF">BXY57_2304</name>
</gene>
<feature type="signal peptide" evidence="2">
    <location>
        <begin position="1"/>
        <end position="26"/>
    </location>
</feature>
<comment type="caution">
    <text evidence="4">The sequence shown here is derived from an EMBL/GenBank/DDBJ whole genome shotgun (WGS) entry which is preliminary data.</text>
</comment>
<organism evidence="4 5">
    <name type="scientific">Thermoflavifilum aggregans</name>
    <dbReference type="NCBI Taxonomy" id="454188"/>
    <lineage>
        <taxon>Bacteria</taxon>
        <taxon>Pseudomonadati</taxon>
        <taxon>Bacteroidota</taxon>
        <taxon>Chitinophagia</taxon>
        <taxon>Chitinophagales</taxon>
        <taxon>Chitinophagaceae</taxon>
        <taxon>Thermoflavifilum</taxon>
    </lineage>
</organism>
<dbReference type="Pfam" id="PF07715">
    <property type="entry name" value="Plug"/>
    <property type="match status" value="1"/>
</dbReference>
<reference evidence="4 5" key="1">
    <citation type="submission" date="2017-11" db="EMBL/GenBank/DDBJ databases">
        <title>Genomic Encyclopedia of Archaeal and Bacterial Type Strains, Phase II (KMG-II): From Individual Species to Whole Genera.</title>
        <authorList>
            <person name="Goeker M."/>
        </authorList>
    </citation>
    <scope>NUCLEOTIDE SEQUENCE [LARGE SCALE GENOMIC DNA]</scope>
    <source>
        <strain evidence="4 5">DSM 27268</strain>
    </source>
</reference>
<accession>A0A2M9CXN3</accession>
<dbReference type="SUPFAM" id="SSF56935">
    <property type="entry name" value="Porins"/>
    <property type="match status" value="1"/>
</dbReference>
<dbReference type="PROSITE" id="PS52016">
    <property type="entry name" value="TONB_DEPENDENT_REC_3"/>
    <property type="match status" value="1"/>
</dbReference>
<dbReference type="AlphaFoldDB" id="A0A2M9CXN3"/>
<comment type="subcellular location">
    <subcellularLocation>
        <location evidence="1">Cell outer membrane</location>
        <topology evidence="1">Multi-pass membrane protein</topology>
    </subcellularLocation>
</comment>